<dbReference type="GO" id="GO:0004197">
    <property type="term" value="F:cysteine-type endopeptidase activity"/>
    <property type="evidence" value="ECO:0007669"/>
    <property type="project" value="InterPro"/>
</dbReference>
<dbReference type="InterPro" id="IPR002398">
    <property type="entry name" value="Pept_C14"/>
</dbReference>
<feature type="compositionally biased region" description="Basic and acidic residues" evidence="2">
    <location>
        <begin position="404"/>
        <end position="415"/>
    </location>
</feature>
<dbReference type="SUPFAM" id="SSF53756">
    <property type="entry name" value="UDP-Glycosyltransferase/glycogen phosphorylase"/>
    <property type="match status" value="1"/>
</dbReference>
<dbReference type="Gene3D" id="2.60.220.30">
    <property type="match status" value="1"/>
</dbReference>
<feature type="compositionally biased region" description="Polar residues" evidence="2">
    <location>
        <begin position="443"/>
        <end position="465"/>
    </location>
</feature>
<dbReference type="InterPro" id="IPR027417">
    <property type="entry name" value="P-loop_NTPase"/>
</dbReference>
<dbReference type="PANTHER" id="PTHR10454:SF248">
    <property type="entry name" value="CASPASE-8-LIKE"/>
    <property type="match status" value="1"/>
</dbReference>
<proteinExistence type="predicted"/>
<dbReference type="CDD" id="cd01670">
    <property type="entry name" value="Death"/>
    <property type="match status" value="1"/>
</dbReference>
<dbReference type="FunFam" id="2.60.220.30:FF:000023">
    <property type="entry name" value="Uncharacterized protein"/>
    <property type="match status" value="1"/>
</dbReference>
<feature type="region of interest" description="Disordered" evidence="2">
    <location>
        <begin position="1376"/>
        <end position="1415"/>
    </location>
</feature>
<dbReference type="InterPro" id="IPR036388">
    <property type="entry name" value="WH-like_DNA-bd_sf"/>
</dbReference>
<feature type="compositionally biased region" description="Basic and acidic residues" evidence="2">
    <location>
        <begin position="1396"/>
        <end position="1415"/>
    </location>
</feature>
<evidence type="ECO:0000256" key="2">
    <source>
        <dbReference type="SAM" id="MobiDB-lite"/>
    </source>
</evidence>
<dbReference type="SUPFAM" id="SSF47986">
    <property type="entry name" value="DEATH domain"/>
    <property type="match status" value="1"/>
</dbReference>
<name>C3Z0I0_BRAFL</name>
<accession>C3Z0I0</accession>
<dbReference type="InterPro" id="IPR000488">
    <property type="entry name" value="Death_dom"/>
</dbReference>
<protein>
    <recommendedName>
        <fullName evidence="3">Death domain-containing protein</fullName>
    </recommendedName>
</protein>
<dbReference type="Pfam" id="PF20706">
    <property type="entry name" value="GT4-conflict"/>
    <property type="match status" value="1"/>
</dbReference>
<dbReference type="SUPFAM" id="SSF52540">
    <property type="entry name" value="P-loop containing nucleoside triphosphate hydrolases"/>
    <property type="match status" value="1"/>
</dbReference>
<dbReference type="FunFam" id="1.10.10.10:FF:000983">
    <property type="entry name" value="Uncharacterized protein"/>
    <property type="match status" value="1"/>
</dbReference>
<dbReference type="GO" id="GO:0006508">
    <property type="term" value="P:proteolysis"/>
    <property type="evidence" value="ECO:0007669"/>
    <property type="project" value="InterPro"/>
</dbReference>
<dbReference type="Gene3D" id="3.40.50.2000">
    <property type="entry name" value="Glycogen Phosphorylase B"/>
    <property type="match status" value="1"/>
</dbReference>
<dbReference type="eggNOG" id="ENOG502S6Y4">
    <property type="taxonomic scope" value="Eukaryota"/>
</dbReference>
<dbReference type="InterPro" id="IPR011029">
    <property type="entry name" value="DEATH-like_dom_sf"/>
</dbReference>
<dbReference type="PROSITE" id="PS50017">
    <property type="entry name" value="DEATH_DOMAIN"/>
    <property type="match status" value="1"/>
</dbReference>
<dbReference type="PANTHER" id="PTHR10454">
    <property type="entry name" value="CASPASE"/>
    <property type="match status" value="1"/>
</dbReference>
<dbReference type="InParanoid" id="C3Z0I0"/>
<organism>
    <name type="scientific">Branchiostoma floridae</name>
    <name type="common">Florida lancelet</name>
    <name type="synonym">Amphioxus</name>
    <dbReference type="NCBI Taxonomy" id="7739"/>
    <lineage>
        <taxon>Eukaryota</taxon>
        <taxon>Metazoa</taxon>
        <taxon>Chordata</taxon>
        <taxon>Cephalochordata</taxon>
        <taxon>Leptocardii</taxon>
        <taxon>Amphioxiformes</taxon>
        <taxon>Branchiostomatidae</taxon>
        <taxon>Branchiostoma</taxon>
    </lineage>
</organism>
<dbReference type="Gene3D" id="1.10.533.10">
    <property type="entry name" value="Death Domain, Fas"/>
    <property type="match status" value="1"/>
</dbReference>
<gene>
    <name evidence="4" type="ORF">BRAFLDRAFT_79758</name>
</gene>
<feature type="compositionally biased region" description="Low complexity" evidence="2">
    <location>
        <begin position="1386"/>
        <end position="1395"/>
    </location>
</feature>
<dbReference type="FunFam" id="3.40.50.300:FF:004562">
    <property type="entry name" value="Uncharacterized protein"/>
    <property type="match status" value="1"/>
</dbReference>
<reference evidence="4" key="1">
    <citation type="journal article" date="2008" name="Nature">
        <title>The amphioxus genome and the evolution of the chordate karyotype.</title>
        <authorList>
            <consortium name="US DOE Joint Genome Institute (JGI-PGF)"/>
            <person name="Putnam N.H."/>
            <person name="Butts T."/>
            <person name="Ferrier D.E.K."/>
            <person name="Furlong R.F."/>
            <person name="Hellsten U."/>
            <person name="Kawashima T."/>
            <person name="Robinson-Rechavi M."/>
            <person name="Shoguchi E."/>
            <person name="Terry A."/>
            <person name="Yu J.-K."/>
            <person name="Benito-Gutierrez E.L."/>
            <person name="Dubchak I."/>
            <person name="Garcia-Fernandez J."/>
            <person name="Gibson-Brown J.J."/>
            <person name="Grigoriev I.V."/>
            <person name="Horton A.C."/>
            <person name="de Jong P.J."/>
            <person name="Jurka J."/>
            <person name="Kapitonov V.V."/>
            <person name="Kohara Y."/>
            <person name="Kuroki Y."/>
            <person name="Lindquist E."/>
            <person name="Lucas S."/>
            <person name="Osoegawa K."/>
            <person name="Pennacchio L.A."/>
            <person name="Salamov A.A."/>
            <person name="Satou Y."/>
            <person name="Sauka-Spengler T."/>
            <person name="Schmutz J."/>
            <person name="Shin-I T."/>
            <person name="Toyoda A."/>
            <person name="Bronner-Fraser M."/>
            <person name="Fujiyama A."/>
            <person name="Holland L.Z."/>
            <person name="Holland P.W.H."/>
            <person name="Satoh N."/>
            <person name="Rokhsar D.S."/>
        </authorList>
    </citation>
    <scope>NUCLEOTIDE SEQUENCE [LARGE SCALE GENOMIC DNA]</scope>
    <source>
        <strain evidence="4">S238N-H82</strain>
        <tissue evidence="4">Testes</tissue>
    </source>
</reference>
<dbReference type="CDD" id="cd03801">
    <property type="entry name" value="GT4_PimA-like"/>
    <property type="match status" value="1"/>
</dbReference>
<dbReference type="Gene3D" id="1.10.10.10">
    <property type="entry name" value="Winged helix-like DNA-binding domain superfamily/Winged helix DNA-binding domain"/>
    <property type="match status" value="1"/>
</dbReference>
<feature type="region of interest" description="Disordered" evidence="2">
    <location>
        <begin position="404"/>
        <end position="465"/>
    </location>
</feature>
<feature type="compositionally biased region" description="Polar residues" evidence="2">
    <location>
        <begin position="416"/>
        <end position="432"/>
    </location>
</feature>
<keyword evidence="1" id="KW-0677">Repeat</keyword>
<evidence type="ECO:0000256" key="1">
    <source>
        <dbReference type="ARBA" id="ARBA00022737"/>
    </source>
</evidence>
<feature type="region of interest" description="Disordered" evidence="2">
    <location>
        <begin position="1429"/>
        <end position="1468"/>
    </location>
</feature>
<dbReference type="Pfam" id="PF00531">
    <property type="entry name" value="Death"/>
    <property type="match status" value="1"/>
</dbReference>
<dbReference type="GO" id="GO:0007165">
    <property type="term" value="P:signal transduction"/>
    <property type="evidence" value="ECO:0007669"/>
    <property type="project" value="InterPro"/>
</dbReference>
<evidence type="ECO:0000259" key="3">
    <source>
        <dbReference type="PROSITE" id="PS50017"/>
    </source>
</evidence>
<dbReference type="InterPro" id="IPR032171">
    <property type="entry name" value="COR-A"/>
</dbReference>
<dbReference type="Gene3D" id="3.40.50.300">
    <property type="entry name" value="P-loop containing nucleotide triphosphate hydrolases"/>
    <property type="match status" value="1"/>
</dbReference>
<feature type="domain" description="Death" evidence="3">
    <location>
        <begin position="12"/>
        <end position="95"/>
    </location>
</feature>
<feature type="compositionally biased region" description="Low complexity" evidence="2">
    <location>
        <begin position="1458"/>
        <end position="1467"/>
    </location>
</feature>
<dbReference type="SMART" id="SM00005">
    <property type="entry name" value="DEATH"/>
    <property type="match status" value="1"/>
</dbReference>
<sequence>MAEGQWQGPTDVEKYFFFIKEEVSSNWKDLAFHLGFKRADRENIASTNRDDKHRCIALLEEWHNRNGKKATIEILMEALSEAGLQRTVDGLKNKYPELRSPDSDLTVRLQLGLMRQTWAQPGDIEGQIEKRIVELEQELFTAEVLTDEERFGKAHKAFQRSKALLMNTVVGGGTKVARPAGQSTVAGPSHEFLGMLAKEELRSPDSDLPVHVQLGLMRQTSAQGQAGDISKEHIKERLFELERQLITPEVLMDKELYRKALKVIQRQKAFLIDMVYGSGTKPALPAEQSTVAGPSHEFLGILAKEGDSSVPLEIRLRGPAMQQLYSQACRQGVRPVHSTRGLVVGQFRSGKTCVVRRLTGEEVVEDEPITDGIEISPSVMTKTWRKAKEEPDEFKEAMAEHLAEQQEEKKLKDLASSRTQQVVGQHSDSKAPTGSGECVDRAASQQTQHQQRLQGDVPVQQQAQDIPNDVITKAKERLQGGVTEEQLGTAEHPRLSIWDFGGQAAYYGSHQSFFTYRGIYILVMSLLQKLSDPVPDLDYKASADNLVTGRDYLDHWLNSVHTHTLVHGQEHTGKPPVVLVLTHKDNVSKSDIENYKKEVLEHISGKAAGKHVLPRIFVVNNFDKDNSDIDELREYLCEVAKSQWYMGQEVPITWLHLKSKLMDKRKEGDPFCPFQDVVGLARGDDVGITDDSHVADILTFLHDLGDIIFINEHFLRDHVALRPQVMIDVFKTIITVPEYQQDRSMGGEVAEMWRRLENEGILSDRLLTIIWTKADQKMQKPFLLQNKTFLKRLMEKYYLICNATPIGVVDNTMQEPEKEEIYFVPSLLASKPDEGTLYPHMTRCQSPLYVVFDNMFLPSGMFYRLQAICVRRFGLQESRVFVSCGRFPTDDAKQQFVVTKVKHYLKVELLSSESEDQSVFTQGLPVRKFLSSCLFEIKEKWIPSIQYDWCFGEESDEGTGKMAFHKLSDIGREMGMGSSCFPEDFVDVWVGGSGAQRMPRAENSGGAGPVMIEPTLRPNPVHTIGPILDCMEMCGRDEGLSLAECDQIRHELTFVSRFKELVATVNNAGDKRRRLLGASVEVCLPERAAMFPRQERGNTIVVLHVGDYNDKLVRPLLEKAVQSSGRYGVTVCEDVIEPGDIMTDKILDHLLKQNARMVVPIITPQALHSRYWSALGYEFSVQNRNLVFPVFAYPEGTRERLLEVLGRRCEGILDMPSTEVPMTGEPLSSTKISLTAAEIMRKASSSVVLTMYKITPEGCTLEEDGVTISFPKGCVKTERSLSLEVEMLPIDDALTKAFSAVTPVLTVHQDQEEDFLQPVRVSLPWGWRKSGCGADNVVLMERKSKPNPPQWTLLKLEFQETEDEVTFSTRHFCGIAGAKESGNGGESSTSSSDSPGNHEEADNQEVPEERNLRESGKIDEAANEALAEKSISSKPGHQDEAATQGVTDESISRESKVSSTPASTPTTEAFQGCWNRYAEDRVYLIINPNQATANNNYVHLMCVHKDDDPTDFFRAANMLPVPPVQQRIVMGKEERIDAKFDKEREVIGNPLDVSDGISFFFPPANCNRWSVGLIPNTSRPAKKKCLLGTVHFRLFSDTEEQVTDLRRRIPSAPVFLYFDDEGETIKIQQKDEGVIVVSEPLQLQQKREVISILLVNDEYCTSHGGPSNVNRQVAQFLHQHGTTVHCTALQASEDDNRCATEDGVILHLPVQGSRKKKAPSLEWLTDYHSFHYPDIPQDLKCIVGHADVTSEAAKSIQATRCQHAKLVLFNHDMPEDTEHYKGAQKAMAAGKKVEDILEDTKNADAVFSLGRRIYDHYETKYKSLGDSKPTEHLMFLPRPSPLFEAISVKPGGGEKVVLTVGRVTEVEKLKGHDLAARSIGEVAEKIPNVKLWVRGIDEDDWEASKNILEENLNSGRIKPTLLPCGTQEDIAQDMQQAHLVLMPSRAEPFGLIGLEAIAAGIPVLISDKSGLADMITDLINDGKCSADMRHRIVETSVKESDLEEAANEWAKAIVGTLKYSEHEFRKAAEYKKQLLKSKYWEESHQNLLRVCGLTD</sequence>
<evidence type="ECO:0000313" key="4">
    <source>
        <dbReference type="EMBL" id="EEN54028.1"/>
    </source>
</evidence>
<dbReference type="FunFam" id="3.40.50.2000:FF:000190">
    <property type="entry name" value="Uncharacterized protein"/>
    <property type="match status" value="1"/>
</dbReference>
<dbReference type="Pfam" id="PF16095">
    <property type="entry name" value="COR-A"/>
    <property type="match status" value="1"/>
</dbReference>
<dbReference type="FunFam" id="1.10.533.10:FF:000095">
    <property type="entry name" value="Predicted protein"/>
    <property type="match status" value="1"/>
</dbReference>
<dbReference type="EMBL" id="GG666568">
    <property type="protein sequence ID" value="EEN54028.1"/>
    <property type="molecule type" value="Genomic_DNA"/>
</dbReference>